<name>A0AAI9T7X6_PENTH</name>
<gene>
    <name evidence="2" type="ORF">VN97_g11004</name>
</gene>
<accession>A0AAI9T7X6</accession>
<organism evidence="2 3">
    <name type="scientific">Penicillium thymicola</name>
    <dbReference type="NCBI Taxonomy" id="293382"/>
    <lineage>
        <taxon>Eukaryota</taxon>
        <taxon>Fungi</taxon>
        <taxon>Dikarya</taxon>
        <taxon>Ascomycota</taxon>
        <taxon>Pezizomycotina</taxon>
        <taxon>Eurotiomycetes</taxon>
        <taxon>Eurotiomycetidae</taxon>
        <taxon>Eurotiales</taxon>
        <taxon>Aspergillaceae</taxon>
        <taxon>Penicillium</taxon>
    </lineage>
</organism>
<protein>
    <submittedName>
        <fullName evidence="2">Uncharacterized protein</fullName>
    </submittedName>
</protein>
<dbReference type="AlphaFoldDB" id="A0AAI9T7X6"/>
<feature type="region of interest" description="Disordered" evidence="1">
    <location>
        <begin position="1"/>
        <end position="108"/>
    </location>
</feature>
<feature type="compositionally biased region" description="Basic and acidic residues" evidence="1">
    <location>
        <begin position="55"/>
        <end position="78"/>
    </location>
</feature>
<sequence>MDDLERAEKKKQKTRWSFGFVERVPASDTDSDTVSAPKPARDTHGNDSGNGGDEPSDKGKGKGKTEDKAKEKGSETRRAPRLHIIVEEYGASASTAEAEPKDADSDGGLVRWVRVPHGYRLLPKGKQAVLGRAIDALKDWIKK</sequence>
<keyword evidence="3" id="KW-1185">Reference proteome</keyword>
<comment type="caution">
    <text evidence="2">The sequence shown here is derived from an EMBL/GenBank/DDBJ whole genome shotgun (WGS) entry which is preliminary data.</text>
</comment>
<evidence type="ECO:0000313" key="2">
    <source>
        <dbReference type="EMBL" id="KAJ9482425.1"/>
    </source>
</evidence>
<reference evidence="2" key="2">
    <citation type="journal article" date="2016" name="Fungal Biol.">
        <title>Ochratoxin A production by Penicillium thymicola.</title>
        <authorList>
            <person name="Nguyen H.D.T."/>
            <person name="McMullin D.R."/>
            <person name="Ponomareva E."/>
            <person name="Riley R."/>
            <person name="Pomraning K.R."/>
            <person name="Baker S.E."/>
            <person name="Seifert K.A."/>
        </authorList>
    </citation>
    <scope>NUCLEOTIDE SEQUENCE</scope>
    <source>
        <strain evidence="2">DAOM 180753</strain>
    </source>
</reference>
<dbReference type="EMBL" id="LACB01000561">
    <property type="protein sequence ID" value="KAJ9482425.1"/>
    <property type="molecule type" value="Genomic_DNA"/>
</dbReference>
<evidence type="ECO:0000256" key="1">
    <source>
        <dbReference type="SAM" id="MobiDB-lite"/>
    </source>
</evidence>
<dbReference type="Proteomes" id="UP001227192">
    <property type="component" value="Unassembled WGS sequence"/>
</dbReference>
<proteinExistence type="predicted"/>
<evidence type="ECO:0000313" key="3">
    <source>
        <dbReference type="Proteomes" id="UP001227192"/>
    </source>
</evidence>
<reference evidence="2" key="1">
    <citation type="submission" date="2015-06" db="EMBL/GenBank/DDBJ databases">
        <authorList>
            <person name="Nguyen H."/>
        </authorList>
    </citation>
    <scope>NUCLEOTIDE SEQUENCE</scope>
    <source>
        <strain evidence="2">DAOM 180753</strain>
    </source>
</reference>